<dbReference type="InterPro" id="IPR007696">
    <property type="entry name" value="DNA_mismatch_repair_MutS_core"/>
</dbReference>
<dbReference type="Gene3D" id="3.40.50.300">
    <property type="entry name" value="P-loop containing nucleotide triphosphate hydrolases"/>
    <property type="match status" value="1"/>
</dbReference>
<evidence type="ECO:0000256" key="2">
    <source>
        <dbReference type="ARBA" id="ARBA00022741"/>
    </source>
</evidence>
<keyword evidence="5" id="KW-0227">DNA damage</keyword>
<dbReference type="SMART" id="SM00534">
    <property type="entry name" value="MUTSac"/>
    <property type="match status" value="1"/>
</dbReference>
<keyword evidence="8" id="KW-1185">Reference proteome</keyword>
<dbReference type="InterPro" id="IPR045076">
    <property type="entry name" value="MutS"/>
</dbReference>
<evidence type="ECO:0000256" key="1">
    <source>
        <dbReference type="ARBA" id="ARBA00006271"/>
    </source>
</evidence>
<dbReference type="SMART" id="SM00533">
    <property type="entry name" value="MUTSd"/>
    <property type="match status" value="1"/>
</dbReference>
<dbReference type="InterPro" id="IPR000432">
    <property type="entry name" value="DNA_mismatch_repair_MutS_C"/>
</dbReference>
<dbReference type="GO" id="GO:0030983">
    <property type="term" value="F:mismatched DNA binding"/>
    <property type="evidence" value="ECO:0007669"/>
    <property type="project" value="InterPro"/>
</dbReference>
<dbReference type="Pfam" id="PF05192">
    <property type="entry name" value="MutS_III"/>
    <property type="match status" value="1"/>
</dbReference>
<dbReference type="InterPro" id="IPR011184">
    <property type="entry name" value="DNA_mismatch_repair_Msh2"/>
</dbReference>
<dbReference type="Gene3D" id="1.10.1420.10">
    <property type="match status" value="2"/>
</dbReference>
<proteinExistence type="inferred from homology"/>
<sequence>MSSAEALDISDCKTALNLFTQEEISLIKLLDCCKTPKGSKLLHQWVENPLIDIPLISQRLDKVEFFYNSQALLTDLQIALKKVPDLDSLISKFNKFCQGKKGANLEDCVRFYHFAQDFMAIANLILQHSLYYKENFAAGKEQFSNLIELVEKGIDLEHSSMDQDYRVNPNFSPELKEIHEEIKAVEKDIENCRIKATKDLGLSKELKLVPSQTSMWLLEGNKKEIHISLRENPDDRYIIVSHKQNTVTLTCIDLKKCCQRKESLSEEFQIKQVQLVDKIIEFVSSYLPVLVDMADVISELDAILSFAYVALKAPEQYTRPILNDSGYLSLKDSRHPSLERMTTCIPNDADFEISNQSIAIITGPNMGGKTTYLKQIGLCCIMAHCGCFVPCSSAHIPIFDRIITRIGAEDNCLMGISTFMAEMKDMAKLFETVTKKSLVLIDELGRGTSTNEGLGLAWGFVQELAEIGCITLFATHFSELSSLQHPKIKNLHTDIKISQGNILMLYKIIPAPMSWSFGLECAKLAGMNEEIIKLAEDYKQYMEPPTEEVRELFEKYERVGYLSLDFVREAYEFV</sequence>
<evidence type="ECO:0000256" key="4">
    <source>
        <dbReference type="ARBA" id="ARBA00023125"/>
    </source>
</evidence>
<dbReference type="InterPro" id="IPR027417">
    <property type="entry name" value="P-loop_NTPase"/>
</dbReference>
<dbReference type="Pfam" id="PF00488">
    <property type="entry name" value="MutS_V"/>
    <property type="match status" value="1"/>
</dbReference>
<gene>
    <name evidence="7" type="ORF">BSTOLATCC_MIC7191</name>
</gene>
<dbReference type="GO" id="GO:0140664">
    <property type="term" value="F:ATP-dependent DNA damage sensor activity"/>
    <property type="evidence" value="ECO:0007669"/>
    <property type="project" value="InterPro"/>
</dbReference>
<keyword evidence="2" id="KW-0547">Nucleotide-binding</keyword>
<keyword evidence="3" id="KW-0067">ATP-binding</keyword>
<dbReference type="PIRSF" id="PIRSF005813">
    <property type="entry name" value="MSH2"/>
    <property type="match status" value="1"/>
</dbReference>
<protein>
    <recommendedName>
        <fullName evidence="6">DNA mismatch repair proteins mutS family domain-containing protein</fullName>
    </recommendedName>
</protein>
<dbReference type="PANTHER" id="PTHR11361">
    <property type="entry name" value="DNA MISMATCH REPAIR PROTEIN MUTS FAMILY MEMBER"/>
    <property type="match status" value="1"/>
</dbReference>
<evidence type="ECO:0000256" key="5">
    <source>
        <dbReference type="ARBA" id="ARBA00023204"/>
    </source>
</evidence>
<dbReference type="PROSITE" id="PS00486">
    <property type="entry name" value="DNA_MISMATCH_REPAIR_2"/>
    <property type="match status" value="1"/>
</dbReference>
<name>A0AAU9IFP5_9CILI</name>
<reference evidence="7" key="1">
    <citation type="submission" date="2021-09" db="EMBL/GenBank/DDBJ databases">
        <authorList>
            <consortium name="AG Swart"/>
            <person name="Singh M."/>
            <person name="Singh A."/>
            <person name="Seah K."/>
            <person name="Emmerich C."/>
        </authorList>
    </citation>
    <scope>NUCLEOTIDE SEQUENCE</scope>
    <source>
        <strain evidence="7">ATCC30299</strain>
    </source>
</reference>
<dbReference type="SUPFAM" id="SSF48334">
    <property type="entry name" value="DNA repair protein MutS, domain III"/>
    <property type="match status" value="1"/>
</dbReference>
<dbReference type="PANTHER" id="PTHR11361:SF35">
    <property type="entry name" value="DNA MISMATCH REPAIR PROTEIN MSH2"/>
    <property type="match status" value="1"/>
</dbReference>
<dbReference type="GO" id="GO:0006312">
    <property type="term" value="P:mitotic recombination"/>
    <property type="evidence" value="ECO:0007669"/>
    <property type="project" value="TreeGrafter"/>
</dbReference>
<dbReference type="EMBL" id="CAJZBQ010000008">
    <property type="protein sequence ID" value="CAG9312665.1"/>
    <property type="molecule type" value="Genomic_DNA"/>
</dbReference>
<dbReference type="InterPro" id="IPR007861">
    <property type="entry name" value="DNA_mismatch_repair_MutS_clamp"/>
</dbReference>
<dbReference type="GO" id="GO:0006298">
    <property type="term" value="P:mismatch repair"/>
    <property type="evidence" value="ECO:0007669"/>
    <property type="project" value="InterPro"/>
</dbReference>
<evidence type="ECO:0000313" key="7">
    <source>
        <dbReference type="EMBL" id="CAG9312665.1"/>
    </source>
</evidence>
<evidence type="ECO:0000259" key="6">
    <source>
        <dbReference type="PROSITE" id="PS00486"/>
    </source>
</evidence>
<dbReference type="AlphaFoldDB" id="A0AAU9IFP5"/>
<accession>A0AAU9IFP5</accession>
<organism evidence="7 8">
    <name type="scientific">Blepharisma stoltei</name>
    <dbReference type="NCBI Taxonomy" id="1481888"/>
    <lineage>
        <taxon>Eukaryota</taxon>
        <taxon>Sar</taxon>
        <taxon>Alveolata</taxon>
        <taxon>Ciliophora</taxon>
        <taxon>Postciliodesmatophora</taxon>
        <taxon>Heterotrichea</taxon>
        <taxon>Heterotrichida</taxon>
        <taxon>Blepharismidae</taxon>
        <taxon>Blepharisma</taxon>
    </lineage>
</organism>
<keyword evidence="5" id="KW-0234">DNA repair</keyword>
<comment type="similarity">
    <text evidence="1">Belongs to the DNA mismatch repair MutS family.</text>
</comment>
<evidence type="ECO:0000313" key="8">
    <source>
        <dbReference type="Proteomes" id="UP001162131"/>
    </source>
</evidence>
<dbReference type="SUPFAM" id="SSF52540">
    <property type="entry name" value="P-loop containing nucleoside triphosphate hydrolases"/>
    <property type="match status" value="1"/>
</dbReference>
<dbReference type="Proteomes" id="UP001162131">
    <property type="component" value="Unassembled WGS sequence"/>
</dbReference>
<dbReference type="GO" id="GO:0032301">
    <property type="term" value="C:MutSalpha complex"/>
    <property type="evidence" value="ECO:0007669"/>
    <property type="project" value="TreeGrafter"/>
</dbReference>
<comment type="caution">
    <text evidence="7">The sequence shown here is derived from an EMBL/GenBank/DDBJ whole genome shotgun (WGS) entry which is preliminary data.</text>
</comment>
<feature type="domain" description="DNA mismatch repair proteins mutS family" evidence="6">
    <location>
        <begin position="437"/>
        <end position="453"/>
    </location>
</feature>
<dbReference type="Pfam" id="PF05190">
    <property type="entry name" value="MutS_IV"/>
    <property type="match status" value="1"/>
</dbReference>
<evidence type="ECO:0000256" key="3">
    <source>
        <dbReference type="ARBA" id="ARBA00022840"/>
    </source>
</evidence>
<dbReference type="GO" id="GO:0005524">
    <property type="term" value="F:ATP binding"/>
    <property type="evidence" value="ECO:0007669"/>
    <property type="project" value="UniProtKB-KW"/>
</dbReference>
<keyword evidence="4" id="KW-0238">DNA-binding</keyword>
<dbReference type="InterPro" id="IPR036187">
    <property type="entry name" value="DNA_mismatch_repair_MutS_sf"/>
</dbReference>